<reference evidence="2 3" key="1">
    <citation type="journal article" date="2019" name="Emerg. Microbes Infect.">
        <title>Comprehensive subspecies identification of 175 nontuberculous mycobacteria species based on 7547 genomic profiles.</title>
        <authorList>
            <person name="Matsumoto Y."/>
            <person name="Kinjo T."/>
            <person name="Motooka D."/>
            <person name="Nabeya D."/>
            <person name="Jung N."/>
            <person name="Uechi K."/>
            <person name="Horii T."/>
            <person name="Iida T."/>
            <person name="Fujita J."/>
            <person name="Nakamura S."/>
        </authorList>
    </citation>
    <scope>NUCLEOTIDE SEQUENCE [LARGE SCALE GENOMIC DNA]</scope>
    <source>
        <strain evidence="2 3">JCM 17899</strain>
    </source>
</reference>
<name>A0A7I7QMJ8_9MYCO</name>
<dbReference type="KEGG" id="msei:MSEDJ_15610"/>
<dbReference type="InterPro" id="IPR013320">
    <property type="entry name" value="ConA-like_dom_sf"/>
</dbReference>
<accession>A0A7I7QMJ8</accession>
<protein>
    <submittedName>
        <fullName evidence="2">Large subunit of N,N-dimethylformamidase</fullName>
    </submittedName>
</protein>
<dbReference type="SUPFAM" id="SSF49899">
    <property type="entry name" value="Concanavalin A-like lectins/glucanases"/>
    <property type="match status" value="1"/>
</dbReference>
<dbReference type="Pfam" id="PF20254">
    <property type="entry name" value="DMFA2_C"/>
    <property type="match status" value="1"/>
</dbReference>
<gene>
    <name evidence="2" type="ORF">MSEDJ_15610</name>
</gene>
<dbReference type="Proteomes" id="UP000467193">
    <property type="component" value="Chromosome"/>
</dbReference>
<feature type="domain" description="N,N-dimethylformamidase beta subunit-like C-terminal" evidence="1">
    <location>
        <begin position="335"/>
        <end position="749"/>
    </location>
</feature>
<sequence>MNHDPTTIFGYTDRFSARPGETLSFHVSSDEPTRYDASLVRLSHGYTGSAGPGFVEYDVPDASFAGSYAGEHHVCQPGSFVEIEDPTSMLADPTDVAISVYVYATLPLSDRADNIGAYHVTQNSMSLTNKRQTICGTWDEDTATGYALVLDDGVPTVLWGDDGQERTLSTTNVLQANHWYRLDLHFGSGAGEVQLTQTPIANCMNQFSDQASPIDVDEATASLGQGTPARSAHPFRVAALARRDGDRWLAVAPFNGKIGALTVTRGEDPIDGTGAELLARWHFGRSSSDDGLLLWDVVDLSDNKLNGRCFNAPIRAVTGPLYAGLSEDFRNAPDEFDAIHFHDDDIADADWPVAFTFAVPDDLPSGVYAARLVAHDKAHYVPFIVGPGSRKKEVALLLPTATYLAYANDRTAFEADGAEVIVSHTPILNQNDVDLQNHPEFGRCCYEIHNDGSGVVFSSVRKPIITLQPKHRAWYGANGVWGLPADLCIVHWLDTLDCEFDVITDEDLDAGGYELLADYKVVITGAHPEYVTRGELDALDLFTARGGRLMYLGGNGFFATASFVPDQPYVLELRRSAGGTRPHQSNYGERRHATSGEMAGLWRHKGKAPQRLTGVGFAAQGFDRSTHYERLEDSRDPLAAFVFEGIDDDEIIGDFGIMGGGAAGAEIDCYDPALGSPPGTLVLATSGPLTDAFLVVIEEVYENLPGQGGTEHSYVRSDMVLGALEGGGGFFSVGSIAWTAALSHNGYDNNVAKITGNVLTRFVAKEPLDQMVD</sequence>
<dbReference type="EMBL" id="AP022588">
    <property type="protein sequence ID" value="BBY27465.1"/>
    <property type="molecule type" value="Genomic_DNA"/>
</dbReference>
<proteinExistence type="predicted"/>
<dbReference type="InterPro" id="IPR046540">
    <property type="entry name" value="DMFA2_C"/>
</dbReference>
<dbReference type="AlphaFoldDB" id="A0A7I7QMJ8"/>
<evidence type="ECO:0000259" key="1">
    <source>
        <dbReference type="Pfam" id="PF20254"/>
    </source>
</evidence>
<evidence type="ECO:0000313" key="2">
    <source>
        <dbReference type="EMBL" id="BBY27465.1"/>
    </source>
</evidence>
<keyword evidence="3" id="KW-1185">Reference proteome</keyword>
<organism evidence="2 3">
    <name type="scientific">Mycolicibacterium sediminis</name>
    <dbReference type="NCBI Taxonomy" id="1286180"/>
    <lineage>
        <taxon>Bacteria</taxon>
        <taxon>Bacillati</taxon>
        <taxon>Actinomycetota</taxon>
        <taxon>Actinomycetes</taxon>
        <taxon>Mycobacteriales</taxon>
        <taxon>Mycobacteriaceae</taxon>
        <taxon>Mycolicibacterium</taxon>
    </lineage>
</organism>
<evidence type="ECO:0000313" key="3">
    <source>
        <dbReference type="Proteomes" id="UP000467193"/>
    </source>
</evidence>